<dbReference type="AlphaFoldDB" id="A0AAV4M045"/>
<accession>A0AAV4M045</accession>
<keyword evidence="2" id="KW-1185">Reference proteome</keyword>
<proteinExistence type="predicted"/>
<dbReference type="GeneID" id="94197205"/>
<dbReference type="RefSeq" id="XP_067717793.1">
    <property type="nucleotide sequence ID" value="XM_067861692.1"/>
</dbReference>
<dbReference type="Proteomes" id="UP001497744">
    <property type="component" value="Unassembled WGS sequence"/>
</dbReference>
<evidence type="ECO:0000313" key="2">
    <source>
        <dbReference type="Proteomes" id="UP001497744"/>
    </source>
</evidence>
<comment type="caution">
    <text evidence="1">The sequence shown here is derived from an EMBL/GenBank/DDBJ whole genome shotgun (WGS) entry which is preliminary data.</text>
</comment>
<sequence>MMATQNDPPTTGEEREEDGVVEVITQYAKNIARSLKDAVTHTVDAGRQASDSLAELQSQNENLSRIKHCLNESHKTVSATQKIVDTYVNSVRWISSSIPWQRATELSSDKATSESTSIVAKLPSYWSTSFWTTKDEAEAPEVGVTDPIKRATHRRLVDNRRALGTHAVRADAVGVEGVLAVKVQRRELEAQLAPRAVGVVDDEVGVLQALQVAVHLAAVDLVLGNVPLAVLQQLVDLAELVAQVLLRLVKRRGGHTYLHVAEAERRILLQDAEDAREAQEPVGLDVPQRVAHELRVVAGGADQKREGPHPERGLVVAVAQGVVEQVELGAAQVTLWHAGQHQRQVVVAHLYGHRVGAALELPHAVFEAVNVKIGSAVRTGLRGRLGGRTHVGGQVRCPVRRGNGNVRAAVFRWKGTQLMRRGGRATVRGELVQRQMDPSGEYHQRRALFAENSAWHRRRGNFGDAAAAALEQRLQGPHQHHGVDAGSGAAPVEVHEAANDEGRLHRGACPAVGLHGGLEVALLVEPVGVDLVDLLALSKRATFRGGDADGAVEEALADERLEALRGAGPGAREDVERAQRPLELEDDGNVLRMRHEVHGGGECLDDDERSGVRRLQPALAIQRRRCDVALVRAHGGAGTAALQSRNDAALHVINVHHSACLRDRKAAPVPEVARGFEGGLDYPGNEEFNLRGESQGQDAVFAADGEAQLPRGEG</sequence>
<protein>
    <submittedName>
        <fullName evidence="1">Phosphoglycolate phosphatase</fullName>
    </submittedName>
</protein>
<name>A0AAV4M045_BABCB</name>
<dbReference type="EMBL" id="BPLF01000005">
    <property type="protein sequence ID" value="GIX65724.1"/>
    <property type="molecule type" value="Genomic_DNA"/>
</dbReference>
<organism evidence="1 2">
    <name type="scientific">Babesia caballi</name>
    <dbReference type="NCBI Taxonomy" id="5871"/>
    <lineage>
        <taxon>Eukaryota</taxon>
        <taxon>Sar</taxon>
        <taxon>Alveolata</taxon>
        <taxon>Apicomplexa</taxon>
        <taxon>Aconoidasida</taxon>
        <taxon>Piroplasmida</taxon>
        <taxon>Babesiidae</taxon>
        <taxon>Babesia</taxon>
    </lineage>
</organism>
<gene>
    <name evidence="1" type="ORF">BcabD6B2_51590</name>
</gene>
<evidence type="ECO:0000313" key="1">
    <source>
        <dbReference type="EMBL" id="GIX65724.1"/>
    </source>
</evidence>
<reference evidence="1 2" key="1">
    <citation type="submission" date="2021-06" db="EMBL/GenBank/DDBJ databases">
        <title>Genome sequence of Babesia caballi.</title>
        <authorList>
            <person name="Yamagishi J."/>
            <person name="Kidaka T."/>
            <person name="Ochi A."/>
        </authorList>
    </citation>
    <scope>NUCLEOTIDE SEQUENCE [LARGE SCALE GENOMIC DNA]</scope>
    <source>
        <strain evidence="1">USDA-D6B2</strain>
    </source>
</reference>